<proteinExistence type="inferred from homology"/>
<dbReference type="InterPro" id="IPR036526">
    <property type="entry name" value="C-N_Hydrolase_sf"/>
</dbReference>
<dbReference type="Pfam" id="PF00795">
    <property type="entry name" value="CN_hydrolase"/>
    <property type="match status" value="1"/>
</dbReference>
<dbReference type="InterPro" id="IPR003010">
    <property type="entry name" value="C-N_Hydrolase"/>
</dbReference>
<dbReference type="GO" id="GO:0016811">
    <property type="term" value="F:hydrolase activity, acting on carbon-nitrogen (but not peptide) bonds, in linear amides"/>
    <property type="evidence" value="ECO:0007669"/>
    <property type="project" value="InterPro"/>
</dbReference>
<dbReference type="PANTHER" id="PTHR23088">
    <property type="entry name" value="NITRILASE-RELATED"/>
    <property type="match status" value="1"/>
</dbReference>
<gene>
    <name evidence="4" type="ORF">SAMN02745129_3888</name>
</gene>
<keyword evidence="5" id="KW-1185">Reference proteome</keyword>
<dbReference type="EMBL" id="FQXG01000006">
    <property type="protein sequence ID" value="SHI05728.1"/>
    <property type="molecule type" value="Genomic_DNA"/>
</dbReference>
<evidence type="ECO:0000313" key="4">
    <source>
        <dbReference type="EMBL" id="SHI05728.1"/>
    </source>
</evidence>
<dbReference type="InterPro" id="IPR045254">
    <property type="entry name" value="Nit1/2_C-N_Hydrolase"/>
</dbReference>
<dbReference type="Proteomes" id="UP000184268">
    <property type="component" value="Unassembled WGS sequence"/>
</dbReference>
<dbReference type="SUPFAM" id="SSF56317">
    <property type="entry name" value="Carbon-nitrogen hydrolase"/>
    <property type="match status" value="1"/>
</dbReference>
<evidence type="ECO:0000259" key="3">
    <source>
        <dbReference type="PROSITE" id="PS50263"/>
    </source>
</evidence>
<dbReference type="InterPro" id="IPR001110">
    <property type="entry name" value="UPF0012_CS"/>
</dbReference>
<comment type="similarity">
    <text evidence="1">Belongs to the carbon-nitrogen hydrolase superfamily. NIT1/NIT2 family.</text>
</comment>
<reference evidence="4 5" key="1">
    <citation type="submission" date="2016-11" db="EMBL/GenBank/DDBJ databases">
        <authorList>
            <person name="Jaros S."/>
            <person name="Januszkiewicz K."/>
            <person name="Wedrychowicz H."/>
        </authorList>
    </citation>
    <scope>NUCLEOTIDE SEQUENCE [LARGE SCALE GENOMIC DNA]</scope>
    <source>
        <strain evidence="4 5">DSM 16917</strain>
    </source>
</reference>
<dbReference type="PROSITE" id="PS50263">
    <property type="entry name" value="CN_HYDROLASE"/>
    <property type="match status" value="1"/>
</dbReference>
<accession>A0A1M5Y1Q6</accession>
<evidence type="ECO:0000256" key="1">
    <source>
        <dbReference type="ARBA" id="ARBA00010613"/>
    </source>
</evidence>
<sequence length="278" mass="30640">MQVHLLQMNSQPASAQNLALIQQQLERLPQGPNPSLVVLPEACLGFGGDRPWSEGAEIAGQGPLQSALSALARQHHCYLVAGTLPLLAADGRAYASTLVWNHRGEPVGRYDKIHLFDAEVKDGSQYRESRHTHPGRQPVVIPTPWGRLGLAVCYDVRFPRLFEALSAAGAELIALPSAFTHRTGQAHWEVLVRARAIESQCYLLAANQWGQHQDGRQTWGQSMVVDPWGQILDQRPEGTGWVSAELSRQYITQVRAEIPALQHRRPLGPANAIKTEDA</sequence>
<dbReference type="PANTHER" id="PTHR23088:SF27">
    <property type="entry name" value="DEAMINATED GLUTATHIONE AMIDASE"/>
    <property type="match status" value="1"/>
</dbReference>
<dbReference type="RefSeq" id="WP_067662740.1">
    <property type="nucleotide sequence ID" value="NZ_FQXG01000006.1"/>
</dbReference>
<dbReference type="OrthoDB" id="9811121at2"/>
<feature type="domain" description="CN hydrolase" evidence="3">
    <location>
        <begin position="1"/>
        <end position="248"/>
    </location>
</feature>
<evidence type="ECO:0000313" key="5">
    <source>
        <dbReference type="Proteomes" id="UP000184268"/>
    </source>
</evidence>
<keyword evidence="2 4" id="KW-0378">Hydrolase</keyword>
<name>A0A1M5Y1Q6_9GAMM</name>
<dbReference type="AlphaFoldDB" id="A0A1M5Y1Q6"/>
<dbReference type="CDD" id="cd07572">
    <property type="entry name" value="nit"/>
    <property type="match status" value="1"/>
</dbReference>
<organism evidence="4 5">
    <name type="scientific">Ferrimonas marina</name>
    <dbReference type="NCBI Taxonomy" id="299255"/>
    <lineage>
        <taxon>Bacteria</taxon>
        <taxon>Pseudomonadati</taxon>
        <taxon>Pseudomonadota</taxon>
        <taxon>Gammaproteobacteria</taxon>
        <taxon>Alteromonadales</taxon>
        <taxon>Ferrimonadaceae</taxon>
        <taxon>Ferrimonas</taxon>
    </lineage>
</organism>
<protein>
    <submittedName>
        <fullName evidence="4">Predicted amidohydrolase</fullName>
    </submittedName>
</protein>
<dbReference type="Gene3D" id="3.60.110.10">
    <property type="entry name" value="Carbon-nitrogen hydrolase"/>
    <property type="match status" value="1"/>
</dbReference>
<evidence type="ECO:0000256" key="2">
    <source>
        <dbReference type="ARBA" id="ARBA00022801"/>
    </source>
</evidence>
<dbReference type="STRING" id="299255.SAMN02745129_3888"/>
<dbReference type="PROSITE" id="PS01227">
    <property type="entry name" value="UPF0012"/>
    <property type="match status" value="1"/>
</dbReference>